<proteinExistence type="predicted"/>
<dbReference type="EMBL" id="PDXD01000032">
    <property type="protein sequence ID" value="RYN71494.1"/>
    <property type="molecule type" value="Genomic_DNA"/>
</dbReference>
<sequence>MLRRTIPRATARLPQLLRRSHQRRYATEPIAPPSSSQSRIERFNRRLPRFLHKYTNALGNAPVTHITSFLILHELTAIIPLFGLAGYFHYTHWLPPWFAEGAWIASGVERFGRYFKRKGWIRSDEALEAEREVDEIQKDDKQRKWMKGSGLLSASDDDGIGSETKRLRKVDQAWNISEGGVRLVVEFATAYTIVKMFLIPRIVFSVWATPTFARWTVSPFLKAFRGMFRKKGKSTEAVKGGAAPKTSSGKISFQPNTPTSNMCFSDDDYSYESRFEVRNGQRYYAEDYHPRFGMSRRRKYGLGGSYYPSRYYVGPPRGRHISNAVIRPNSYSQSGGGYPLGVVPGGYSRSVPGRYSQTMVPRGLAGGGYPGYSSGTPFWHSHLPIKLAILQSPPDIRKDWLSIIIMEAYPKPRHQYIYNPRYGQRGLLTYAGQAANGATPTGVVGGGFGYGGFGGVGVGMGVGYGVGAYQPAVYNARPLYPQTYATNYYPPNYSYPSYGGVYGYYNYNLYGSLYPLANFYCPYQRTYYNTVPTYGYTAHVYPPGPTTTTTTTTYHVTNSQAQNYSTPVTQTVRETRPAYVHSHAQQGPTREDIQMESRRIATERGSYDPRKIRPADARDDDPFWCREVNGEWHLRSYYQIENECHPGRWMMDADIGFLVFHRA</sequence>
<dbReference type="PANTHER" id="PTHR28002">
    <property type="entry name" value="MIOREX COMPLEX COMPONENT 11"/>
    <property type="match status" value="1"/>
</dbReference>
<dbReference type="Pfam" id="PF10306">
    <property type="entry name" value="FLILHELTA"/>
    <property type="match status" value="1"/>
</dbReference>
<dbReference type="PANTHER" id="PTHR28002:SF1">
    <property type="entry name" value="MIOREX COMPLEX COMPONENT 11"/>
    <property type="match status" value="1"/>
</dbReference>
<gene>
    <name evidence="1" type="ORF">AA0117_g9447</name>
</gene>
<dbReference type="Proteomes" id="UP000291422">
    <property type="component" value="Unassembled WGS sequence"/>
</dbReference>
<dbReference type="VEuPathDB" id="FungiDB:CC77DRAFT_567350"/>
<dbReference type="VEuPathDB" id="FungiDB:CC77DRAFT_949125"/>
<accession>A0A4Q4N6W7</accession>
<evidence type="ECO:0000313" key="1">
    <source>
        <dbReference type="EMBL" id="RYN71494.1"/>
    </source>
</evidence>
<protein>
    <submittedName>
        <fullName evidence="1">Uncharacterized protein</fullName>
    </submittedName>
</protein>
<dbReference type="AlphaFoldDB" id="A0A4Q4N6W7"/>
<dbReference type="InterPro" id="IPR018811">
    <property type="entry name" value="MRX11"/>
</dbReference>
<comment type="caution">
    <text evidence="1">The sequence shown here is derived from an EMBL/GenBank/DDBJ whole genome shotgun (WGS) entry which is preliminary data.</text>
</comment>
<evidence type="ECO:0000313" key="2">
    <source>
        <dbReference type="Proteomes" id="UP000291422"/>
    </source>
</evidence>
<reference evidence="2" key="1">
    <citation type="journal article" date="2019" name="bioRxiv">
        <title>Genomics, evolutionary history and diagnostics of the Alternaria alternata species group including apple and Asian pear pathotypes.</title>
        <authorList>
            <person name="Armitage A.D."/>
            <person name="Cockerton H.M."/>
            <person name="Sreenivasaprasad S."/>
            <person name="Woodhall J.W."/>
            <person name="Lane C.R."/>
            <person name="Harrison R.J."/>
            <person name="Clarkson J.P."/>
        </authorList>
    </citation>
    <scope>NUCLEOTIDE SEQUENCE [LARGE SCALE GENOMIC DNA]</scope>
    <source>
        <strain evidence="2">FERA 1177</strain>
    </source>
</reference>
<dbReference type="GO" id="GO:0005739">
    <property type="term" value="C:mitochondrion"/>
    <property type="evidence" value="ECO:0007669"/>
    <property type="project" value="TreeGrafter"/>
</dbReference>
<organism evidence="1 2">
    <name type="scientific">Alternaria alternata</name>
    <name type="common">Alternaria rot fungus</name>
    <name type="synonym">Torula alternata</name>
    <dbReference type="NCBI Taxonomy" id="5599"/>
    <lineage>
        <taxon>Eukaryota</taxon>
        <taxon>Fungi</taxon>
        <taxon>Dikarya</taxon>
        <taxon>Ascomycota</taxon>
        <taxon>Pezizomycotina</taxon>
        <taxon>Dothideomycetes</taxon>
        <taxon>Pleosporomycetidae</taxon>
        <taxon>Pleosporales</taxon>
        <taxon>Pleosporineae</taxon>
        <taxon>Pleosporaceae</taxon>
        <taxon>Alternaria</taxon>
        <taxon>Alternaria sect. Alternaria</taxon>
        <taxon>Alternaria alternata complex</taxon>
    </lineage>
</organism>
<name>A0A4Q4N6W7_ALTAL</name>